<sequence length="293" mass="32305">MNKSFPSIVILTLSLFFIACSEDNKPPIVIEQPLAEVTQLDVSYGENPQQTYDLYLPGGRSSEKTKVIILIHGGGWIQGDKSSMEVYVPLLKEKHPNHAIVNLNYVLAQVPTVPAFPNQFLDLGRAINKLTRESESLQIAPEFGLIGVSAGAHIALQYDYVYDTEDQVKMVCDIVGPTDFTDPFYTENANFQFLLNALVDETAYPENSNIAQLISPALQVTESSSPTLLFYGNEDPLVPLTNGETLQENLSSNGITHSFIVYTGGHGNWDEASNLDLQLQLTSFINDHLPVAE</sequence>
<evidence type="ECO:0000256" key="1">
    <source>
        <dbReference type="ARBA" id="ARBA00022801"/>
    </source>
</evidence>
<keyword evidence="2" id="KW-0732">Signal</keyword>
<feature type="chain" id="PRO_5015402887" evidence="2">
    <location>
        <begin position="22"/>
        <end position="293"/>
    </location>
</feature>
<accession>A0A2U0HW65</accession>
<dbReference type="AlphaFoldDB" id="A0A2U0HW65"/>
<evidence type="ECO:0000313" key="5">
    <source>
        <dbReference type="Proteomes" id="UP000245962"/>
    </source>
</evidence>
<dbReference type="EMBL" id="QEHR01000011">
    <property type="protein sequence ID" value="PVW13076.1"/>
    <property type="molecule type" value="Genomic_DNA"/>
</dbReference>
<evidence type="ECO:0000259" key="3">
    <source>
        <dbReference type="Pfam" id="PF20434"/>
    </source>
</evidence>
<dbReference type="Pfam" id="PF20434">
    <property type="entry name" value="BD-FAE"/>
    <property type="match status" value="1"/>
</dbReference>
<dbReference type="SUPFAM" id="SSF53474">
    <property type="entry name" value="alpha/beta-Hydrolases"/>
    <property type="match status" value="1"/>
</dbReference>
<evidence type="ECO:0000256" key="2">
    <source>
        <dbReference type="SAM" id="SignalP"/>
    </source>
</evidence>
<feature type="signal peptide" evidence="2">
    <location>
        <begin position="1"/>
        <end position="21"/>
    </location>
</feature>
<dbReference type="OrthoDB" id="9777975at2"/>
<dbReference type="InterPro" id="IPR029058">
    <property type="entry name" value="AB_hydrolase_fold"/>
</dbReference>
<comment type="caution">
    <text evidence="4">The sequence shown here is derived from an EMBL/GenBank/DDBJ whole genome shotgun (WGS) entry which is preliminary data.</text>
</comment>
<evidence type="ECO:0000313" key="4">
    <source>
        <dbReference type="EMBL" id="PVW13076.1"/>
    </source>
</evidence>
<gene>
    <name evidence="4" type="ORF">DDV96_14250</name>
</gene>
<name>A0A2U0HW65_9FLAO</name>
<feature type="domain" description="BD-FAE-like" evidence="3">
    <location>
        <begin position="53"/>
        <end position="250"/>
    </location>
</feature>
<dbReference type="InterPro" id="IPR049492">
    <property type="entry name" value="BD-FAE-like_dom"/>
</dbReference>
<protein>
    <submittedName>
        <fullName evidence="4">Alpha/beta hydrolase</fullName>
    </submittedName>
</protein>
<organism evidence="4 5">
    <name type="scientific">Marixanthomonas spongiae</name>
    <dbReference type="NCBI Taxonomy" id="2174845"/>
    <lineage>
        <taxon>Bacteria</taxon>
        <taxon>Pseudomonadati</taxon>
        <taxon>Bacteroidota</taxon>
        <taxon>Flavobacteriia</taxon>
        <taxon>Flavobacteriales</taxon>
        <taxon>Flavobacteriaceae</taxon>
        <taxon>Marixanthomonas</taxon>
    </lineage>
</organism>
<dbReference type="RefSeq" id="WP_116695448.1">
    <property type="nucleotide sequence ID" value="NZ_QEHR01000011.1"/>
</dbReference>
<dbReference type="Gene3D" id="3.40.50.1820">
    <property type="entry name" value="alpha/beta hydrolase"/>
    <property type="match status" value="1"/>
</dbReference>
<proteinExistence type="predicted"/>
<dbReference type="GO" id="GO:0016787">
    <property type="term" value="F:hydrolase activity"/>
    <property type="evidence" value="ECO:0007669"/>
    <property type="project" value="UniProtKB-KW"/>
</dbReference>
<dbReference type="Proteomes" id="UP000245962">
    <property type="component" value="Unassembled WGS sequence"/>
</dbReference>
<keyword evidence="1 4" id="KW-0378">Hydrolase</keyword>
<dbReference type="PANTHER" id="PTHR48081">
    <property type="entry name" value="AB HYDROLASE SUPERFAMILY PROTEIN C4A8.06C"/>
    <property type="match status" value="1"/>
</dbReference>
<dbReference type="InterPro" id="IPR050300">
    <property type="entry name" value="GDXG_lipolytic_enzyme"/>
</dbReference>
<keyword evidence="5" id="KW-1185">Reference proteome</keyword>
<dbReference type="PROSITE" id="PS51257">
    <property type="entry name" value="PROKAR_LIPOPROTEIN"/>
    <property type="match status" value="1"/>
</dbReference>
<reference evidence="4 5" key="1">
    <citation type="submission" date="2018-04" db="EMBL/GenBank/DDBJ databases">
        <title>Marixanthomonas spongiae HN-E44 sp. nov., isolated from a marine sponge.</title>
        <authorList>
            <person name="Luo L."/>
            <person name="Zhuang L."/>
        </authorList>
    </citation>
    <scope>NUCLEOTIDE SEQUENCE [LARGE SCALE GENOMIC DNA]</scope>
    <source>
        <strain evidence="4 5">HN-E44</strain>
    </source>
</reference>